<accession>A0A2P4ZU81</accession>
<comment type="caution">
    <text evidence="1">The sequence shown here is derived from an EMBL/GenBank/DDBJ whole genome shotgun (WGS) entry which is preliminary data.</text>
</comment>
<evidence type="ECO:0000313" key="2">
    <source>
        <dbReference type="Proteomes" id="UP000054821"/>
    </source>
</evidence>
<organism evidence="1 2">
    <name type="scientific">Trichoderma gamsii</name>
    <dbReference type="NCBI Taxonomy" id="398673"/>
    <lineage>
        <taxon>Eukaryota</taxon>
        <taxon>Fungi</taxon>
        <taxon>Dikarya</taxon>
        <taxon>Ascomycota</taxon>
        <taxon>Pezizomycotina</taxon>
        <taxon>Sordariomycetes</taxon>
        <taxon>Hypocreomycetidae</taxon>
        <taxon>Hypocreales</taxon>
        <taxon>Hypocreaceae</taxon>
        <taxon>Trichoderma</taxon>
    </lineage>
</organism>
<dbReference type="GeneID" id="36347433"/>
<name>A0A2P4ZU81_9HYPO</name>
<dbReference type="AlphaFoldDB" id="A0A2P4ZU81"/>
<dbReference type="Proteomes" id="UP000054821">
    <property type="component" value="Unassembled WGS sequence"/>
</dbReference>
<dbReference type="EMBL" id="JPDN02000008">
    <property type="protein sequence ID" value="PON27851.1"/>
    <property type="molecule type" value="Genomic_DNA"/>
</dbReference>
<gene>
    <name evidence="1" type="ORF">TGAM01_v202988</name>
</gene>
<proteinExistence type="predicted"/>
<evidence type="ECO:0000313" key="1">
    <source>
        <dbReference type="EMBL" id="PON27851.1"/>
    </source>
</evidence>
<keyword evidence="2" id="KW-1185">Reference proteome</keyword>
<reference evidence="1 2" key="1">
    <citation type="journal article" date="2016" name="Genome Announc.">
        <title>Draft Whole-Genome Sequence of Trichoderma gamsii T6085, a Promising Biocontrol Agent of Fusarium Head Blight on Wheat.</title>
        <authorList>
            <person name="Baroncelli R."/>
            <person name="Zapparata A."/>
            <person name="Piaggeschi G."/>
            <person name="Sarrocco S."/>
            <person name="Vannacci G."/>
        </authorList>
    </citation>
    <scope>NUCLEOTIDE SEQUENCE [LARGE SCALE GENOMIC DNA]</scope>
    <source>
        <strain evidence="1 2">T6085</strain>
    </source>
</reference>
<sequence length="60" mass="6485">MSLSATRFTTLQASCSTIPAATSSSSTMLARTSRRSWKTASRTPIQMLHMTSSTTLWSAT</sequence>
<protein>
    <submittedName>
        <fullName evidence="1">Uncharacterized protein</fullName>
    </submittedName>
</protein>
<dbReference type="RefSeq" id="XP_024406083.1">
    <property type="nucleotide sequence ID" value="XM_024549105.1"/>
</dbReference>